<dbReference type="AlphaFoldDB" id="A0A371PEH0"/>
<dbReference type="InterPro" id="IPR012495">
    <property type="entry name" value="TadE-like_dom"/>
</dbReference>
<name>A0A371PEH0_9ACTN</name>
<evidence type="ECO:0000259" key="2">
    <source>
        <dbReference type="Pfam" id="PF07811"/>
    </source>
</evidence>
<evidence type="ECO:0000256" key="1">
    <source>
        <dbReference type="SAM" id="Phobius"/>
    </source>
</evidence>
<keyword evidence="1" id="KW-0472">Membrane</keyword>
<accession>A0A371PEH0</accession>
<keyword evidence="1" id="KW-0812">Transmembrane</keyword>
<dbReference type="Pfam" id="PF07811">
    <property type="entry name" value="TadE"/>
    <property type="match status" value="1"/>
</dbReference>
<evidence type="ECO:0000313" key="3">
    <source>
        <dbReference type="EMBL" id="REK73908.1"/>
    </source>
</evidence>
<protein>
    <recommendedName>
        <fullName evidence="2">TadE-like domain-containing protein</fullName>
    </recommendedName>
</protein>
<evidence type="ECO:0000313" key="4">
    <source>
        <dbReference type="Proteomes" id="UP000265581"/>
    </source>
</evidence>
<proteinExistence type="predicted"/>
<dbReference type="EMBL" id="QUBR01000001">
    <property type="protein sequence ID" value="REK73908.1"/>
    <property type="molecule type" value="Genomic_DNA"/>
</dbReference>
<gene>
    <name evidence="3" type="ORF">DX116_10455</name>
</gene>
<feature type="domain" description="TadE-like" evidence="2">
    <location>
        <begin position="19"/>
        <end position="61"/>
    </location>
</feature>
<reference evidence="3 4" key="1">
    <citation type="submission" date="2018-08" db="EMBL/GenBank/DDBJ databases">
        <title>Aeromicrobium sp. M2KJ-4, whole genome shotgun sequence.</title>
        <authorList>
            <person name="Tuo L."/>
        </authorList>
    </citation>
    <scope>NUCLEOTIDE SEQUENCE [LARGE SCALE GENOMIC DNA]</scope>
    <source>
        <strain evidence="3 4">M2KJ-4</strain>
    </source>
</reference>
<organism evidence="3 4">
    <name type="scientific">Aeromicrobium endophyticum</name>
    <dbReference type="NCBI Taxonomy" id="2292704"/>
    <lineage>
        <taxon>Bacteria</taxon>
        <taxon>Bacillati</taxon>
        <taxon>Actinomycetota</taxon>
        <taxon>Actinomycetes</taxon>
        <taxon>Propionibacteriales</taxon>
        <taxon>Nocardioidaceae</taxon>
        <taxon>Aeromicrobium</taxon>
    </lineage>
</organism>
<keyword evidence="4" id="KW-1185">Reference proteome</keyword>
<dbReference type="Proteomes" id="UP000265581">
    <property type="component" value="Unassembled WGS sequence"/>
</dbReference>
<keyword evidence="1" id="KW-1133">Transmembrane helix</keyword>
<feature type="transmembrane region" description="Helical" evidence="1">
    <location>
        <begin position="21"/>
        <end position="48"/>
    </location>
</feature>
<sequence length="164" mass="17298">MRNKGLRRGRVHRADNARGAVTVEFVLVLPFFLFLIFLLIGMATMFSFRQALSQAATEGARAAAVQPLNASDATRTSDALAAINGTLGAQADVTCVSGVLKRRGVSAGTCSISAPAPCDGGKKCVTVRLSYAYRDHQLAGSMPFVPDALFPSSLTYVSSARVSQ</sequence>
<comment type="caution">
    <text evidence="3">The sequence shown here is derived from an EMBL/GenBank/DDBJ whole genome shotgun (WGS) entry which is preliminary data.</text>
</comment>